<proteinExistence type="predicted"/>
<dbReference type="PANTHER" id="PTHR30348">
    <property type="entry name" value="UNCHARACTERIZED PROTEIN YECE"/>
    <property type="match status" value="1"/>
</dbReference>
<organism evidence="1 2">
    <name type="scientific">Legionella bozemanae</name>
    <name type="common">Fluoribacter bozemanae</name>
    <dbReference type="NCBI Taxonomy" id="447"/>
    <lineage>
        <taxon>Bacteria</taxon>
        <taxon>Pseudomonadati</taxon>
        <taxon>Pseudomonadota</taxon>
        <taxon>Gammaproteobacteria</taxon>
        <taxon>Legionellales</taxon>
        <taxon>Legionellaceae</taxon>
        <taxon>Legionella</taxon>
    </lineage>
</organism>
<dbReference type="RefSeq" id="WP_058460160.1">
    <property type="nucleotide sequence ID" value="NZ_CAAAIY010000005.1"/>
</dbReference>
<dbReference type="PATRIC" id="fig|447.4.peg.2715"/>
<name>A0A0W0RIU2_LEGBO</name>
<gene>
    <name evidence="1" type="ORF">Lboz_2556</name>
</gene>
<dbReference type="STRING" id="447.Lboz_2556"/>
<dbReference type="Proteomes" id="UP000054695">
    <property type="component" value="Unassembled WGS sequence"/>
</dbReference>
<evidence type="ECO:0000313" key="2">
    <source>
        <dbReference type="Proteomes" id="UP000054695"/>
    </source>
</evidence>
<reference evidence="1 2" key="1">
    <citation type="submission" date="2015-11" db="EMBL/GenBank/DDBJ databases">
        <title>Genomic analysis of 38 Legionella species identifies large and diverse effector repertoires.</title>
        <authorList>
            <person name="Burstein D."/>
            <person name="Amaro F."/>
            <person name="Zusman T."/>
            <person name="Lifshitz Z."/>
            <person name="Cohen O."/>
            <person name="Gilbert J.A."/>
            <person name="Pupko T."/>
            <person name="Shuman H.A."/>
            <person name="Segal G."/>
        </authorList>
    </citation>
    <scope>NUCLEOTIDE SEQUENCE [LARGE SCALE GENOMIC DNA]</scope>
    <source>
        <strain evidence="1 2">WIGA</strain>
    </source>
</reference>
<dbReference type="PANTHER" id="PTHR30348:SF4">
    <property type="entry name" value="DUF72 DOMAIN-CONTAINING PROTEIN"/>
    <property type="match status" value="1"/>
</dbReference>
<keyword evidence="2" id="KW-1185">Reference proteome</keyword>
<sequence>MPFVYIGTSGWVYKGWKEIFYPKSLAEKDELSYYASIFNSVELNNSFYRIPTPKSIAKWKETTSDKFIFSCKASRYVTHVKMLKDVQDSVNYLLQVLEGLEEKLGPILFQLPPYWPYNLERLEQFIKGLPESFDYTFEFRNKSWLRQEVYDVLTKNNIALCFYDYKGFQCPEIITSDFIYLRLHGPHLQPYSGHYEEKSLLNYAHKFADWHKQVKKIFCYLDNDEKAVAPYDAQVLERLVQLTFNNPAQ</sequence>
<dbReference type="OrthoDB" id="9780310at2"/>
<dbReference type="InterPro" id="IPR002763">
    <property type="entry name" value="DUF72"/>
</dbReference>
<dbReference type="InterPro" id="IPR036520">
    <property type="entry name" value="UPF0759_sf"/>
</dbReference>
<protein>
    <recommendedName>
        <fullName evidence="3">DUF72 domain-containing protein</fullName>
    </recommendedName>
</protein>
<evidence type="ECO:0000313" key="1">
    <source>
        <dbReference type="EMBL" id="KTC70979.1"/>
    </source>
</evidence>
<dbReference type="EMBL" id="LNXU01000032">
    <property type="protein sequence ID" value="KTC70979.1"/>
    <property type="molecule type" value="Genomic_DNA"/>
</dbReference>
<comment type="caution">
    <text evidence="1">The sequence shown here is derived from an EMBL/GenBank/DDBJ whole genome shotgun (WGS) entry which is preliminary data.</text>
</comment>
<dbReference type="Pfam" id="PF01904">
    <property type="entry name" value="DUF72"/>
    <property type="match status" value="1"/>
</dbReference>
<dbReference type="Gene3D" id="3.20.20.410">
    <property type="entry name" value="Protein of unknown function UPF0759"/>
    <property type="match status" value="1"/>
</dbReference>
<evidence type="ECO:0008006" key="3">
    <source>
        <dbReference type="Google" id="ProtNLM"/>
    </source>
</evidence>
<accession>A0A0W0RIU2</accession>
<dbReference type="SUPFAM" id="SSF117396">
    <property type="entry name" value="TM1631-like"/>
    <property type="match status" value="1"/>
</dbReference>
<dbReference type="AlphaFoldDB" id="A0A0W0RIU2"/>